<dbReference type="Proteomes" id="UP000283530">
    <property type="component" value="Unassembled WGS sequence"/>
</dbReference>
<dbReference type="OrthoDB" id="775052at2759"/>
<proteinExistence type="predicted"/>
<evidence type="ECO:0000256" key="1">
    <source>
        <dbReference type="SAM" id="MobiDB-lite"/>
    </source>
</evidence>
<gene>
    <name evidence="2" type="ORF">CKAN_01906300</name>
</gene>
<protein>
    <submittedName>
        <fullName evidence="2">Uncharacterized protein</fullName>
    </submittedName>
</protein>
<dbReference type="AlphaFoldDB" id="A0A3S3MUG8"/>
<organism evidence="2 3">
    <name type="scientific">Cinnamomum micranthum f. kanehirae</name>
    <dbReference type="NCBI Taxonomy" id="337451"/>
    <lineage>
        <taxon>Eukaryota</taxon>
        <taxon>Viridiplantae</taxon>
        <taxon>Streptophyta</taxon>
        <taxon>Embryophyta</taxon>
        <taxon>Tracheophyta</taxon>
        <taxon>Spermatophyta</taxon>
        <taxon>Magnoliopsida</taxon>
        <taxon>Magnoliidae</taxon>
        <taxon>Laurales</taxon>
        <taxon>Lauraceae</taxon>
        <taxon>Cinnamomum</taxon>
    </lineage>
</organism>
<comment type="caution">
    <text evidence="2">The sequence shown here is derived from an EMBL/GenBank/DDBJ whole genome shotgun (WGS) entry which is preliminary data.</text>
</comment>
<feature type="region of interest" description="Disordered" evidence="1">
    <location>
        <begin position="1"/>
        <end position="23"/>
    </location>
</feature>
<accession>A0A3S3MUG8</accession>
<sequence>MDLKAQACDNKTATKPPKLDPGGEVMEIERMKQLLLLWSRSLTTRVALVGGNHTSSRFCTR</sequence>
<evidence type="ECO:0000313" key="3">
    <source>
        <dbReference type="Proteomes" id="UP000283530"/>
    </source>
</evidence>
<name>A0A3S3MUG8_9MAGN</name>
<dbReference type="EMBL" id="QPKB01000008">
    <property type="protein sequence ID" value="RWR89988.1"/>
    <property type="molecule type" value="Genomic_DNA"/>
</dbReference>
<reference evidence="2 3" key="1">
    <citation type="journal article" date="2019" name="Nat. Plants">
        <title>Stout camphor tree genome fills gaps in understanding of flowering plant genome evolution.</title>
        <authorList>
            <person name="Chaw S.M."/>
            <person name="Liu Y.C."/>
            <person name="Wu Y.W."/>
            <person name="Wang H.Y."/>
            <person name="Lin C.I."/>
            <person name="Wu C.S."/>
            <person name="Ke H.M."/>
            <person name="Chang L.Y."/>
            <person name="Hsu C.Y."/>
            <person name="Yang H.T."/>
            <person name="Sudianto E."/>
            <person name="Hsu M.H."/>
            <person name="Wu K.P."/>
            <person name="Wang L.N."/>
            <person name="Leebens-Mack J.H."/>
            <person name="Tsai I.J."/>
        </authorList>
    </citation>
    <scope>NUCLEOTIDE SEQUENCE [LARGE SCALE GENOMIC DNA]</scope>
    <source>
        <strain evidence="3">cv. Chaw 1501</strain>
        <tissue evidence="2">Young leaves</tissue>
    </source>
</reference>
<keyword evidence="3" id="KW-1185">Reference proteome</keyword>
<evidence type="ECO:0000313" key="2">
    <source>
        <dbReference type="EMBL" id="RWR89988.1"/>
    </source>
</evidence>